<proteinExistence type="inferred from homology"/>
<dbReference type="EMBL" id="JBIRYI010000003">
    <property type="protein sequence ID" value="MFI2486632.1"/>
    <property type="molecule type" value="Genomic_DNA"/>
</dbReference>
<keyword evidence="2" id="KW-0328">Glycosyltransferase</keyword>
<comment type="caution">
    <text evidence="6">The sequence shown here is derived from an EMBL/GenBank/DDBJ whole genome shotgun (WGS) entry which is preliminary data.</text>
</comment>
<evidence type="ECO:0000256" key="1">
    <source>
        <dbReference type="ARBA" id="ARBA00006962"/>
    </source>
</evidence>
<feature type="domain" description="Erythromycin biosynthesis protein CIII-like C-terminal" evidence="4">
    <location>
        <begin position="268"/>
        <end position="382"/>
    </location>
</feature>
<evidence type="ECO:0000256" key="3">
    <source>
        <dbReference type="ARBA" id="ARBA00022679"/>
    </source>
</evidence>
<evidence type="ECO:0000259" key="5">
    <source>
        <dbReference type="Pfam" id="PF21036"/>
    </source>
</evidence>
<feature type="domain" description="Erythromycin biosynthesis protein CIII-like N-terminal" evidence="5">
    <location>
        <begin position="23"/>
        <end position="197"/>
    </location>
</feature>
<evidence type="ECO:0000313" key="6">
    <source>
        <dbReference type="EMBL" id="MFI2486632.1"/>
    </source>
</evidence>
<evidence type="ECO:0000313" key="7">
    <source>
        <dbReference type="Proteomes" id="UP001611580"/>
    </source>
</evidence>
<dbReference type="InterPro" id="IPR050426">
    <property type="entry name" value="Glycosyltransferase_28"/>
</dbReference>
<sequence length="385" mass="39263">MRILFSSTPAHGHLLPLLPLARAFRDRGDQVAVLTAAAFAPLLHAEGIELVAAGPTADVLFAESGRRTGVDAAADPRPEAVADFFAGTRVDLTADDAVAAARAFAPDLIVAEALDFVGPLVAASLDVPHATMAFGPAIPAEFTDGMYALVASRYADRGLAAAPARWHLDPCPDLLQPPGWQAPANHVAVRPEPHQGPGTPGTGAGAGTRGEHPRVLVTFGTHFSDPATLTPILAELRTVGVDLVVTLGLTASAADHELPDSTPGTNAAGDITFVPFTPLADLLRDVDLVVTHGGAGTTLGVLSRGLPLVVVPQGADQFLQAAVVSATGTGIAVQPGPDVPESVAKAVVTLRTDPSYAEAAGKVAAQIATMPTPSEVAARLTESLS</sequence>
<evidence type="ECO:0000256" key="2">
    <source>
        <dbReference type="ARBA" id="ARBA00022676"/>
    </source>
</evidence>
<evidence type="ECO:0000259" key="4">
    <source>
        <dbReference type="Pfam" id="PF06722"/>
    </source>
</evidence>
<accession>A0ABW7XGK4</accession>
<dbReference type="PANTHER" id="PTHR48050:SF13">
    <property type="entry name" value="STEROL 3-BETA-GLUCOSYLTRANSFERASE UGT80A2"/>
    <property type="match status" value="1"/>
</dbReference>
<name>A0ABW7XGK4_9MICO</name>
<dbReference type="Pfam" id="PF06722">
    <property type="entry name" value="EryCIII-like_C"/>
    <property type="match status" value="1"/>
</dbReference>
<gene>
    <name evidence="6" type="ORF">ACH47X_06950</name>
</gene>
<organism evidence="6 7">
    <name type="scientific">Promicromonospora kroppenstedtii</name>
    <dbReference type="NCBI Taxonomy" id="440482"/>
    <lineage>
        <taxon>Bacteria</taxon>
        <taxon>Bacillati</taxon>
        <taxon>Actinomycetota</taxon>
        <taxon>Actinomycetes</taxon>
        <taxon>Micrococcales</taxon>
        <taxon>Promicromonosporaceae</taxon>
        <taxon>Promicromonospora</taxon>
    </lineage>
</organism>
<dbReference type="PANTHER" id="PTHR48050">
    <property type="entry name" value="STEROL 3-BETA-GLUCOSYLTRANSFERASE"/>
    <property type="match status" value="1"/>
</dbReference>
<keyword evidence="3" id="KW-0808">Transferase</keyword>
<keyword evidence="7" id="KW-1185">Reference proteome</keyword>
<comment type="similarity">
    <text evidence="1">Belongs to the glycosyltransferase 28 family.</text>
</comment>
<dbReference type="InterPro" id="IPR010610">
    <property type="entry name" value="EryCIII-like_C"/>
</dbReference>
<dbReference type="Pfam" id="PF21036">
    <property type="entry name" value="EryCIII-like_N"/>
    <property type="match status" value="1"/>
</dbReference>
<dbReference type="CDD" id="cd03784">
    <property type="entry name" value="GT1_Gtf-like"/>
    <property type="match status" value="1"/>
</dbReference>
<dbReference type="Gene3D" id="3.40.50.2000">
    <property type="entry name" value="Glycogen Phosphorylase B"/>
    <property type="match status" value="2"/>
</dbReference>
<protein>
    <submittedName>
        <fullName evidence="6">Glycosyltransferase</fullName>
    </submittedName>
</protein>
<dbReference type="Proteomes" id="UP001611580">
    <property type="component" value="Unassembled WGS sequence"/>
</dbReference>
<dbReference type="SUPFAM" id="SSF53756">
    <property type="entry name" value="UDP-Glycosyltransferase/glycogen phosphorylase"/>
    <property type="match status" value="1"/>
</dbReference>
<dbReference type="InterPro" id="IPR002213">
    <property type="entry name" value="UDP_glucos_trans"/>
</dbReference>
<dbReference type="InterPro" id="IPR048284">
    <property type="entry name" value="EryCIII-like_N"/>
</dbReference>
<dbReference type="RefSeq" id="WP_397402703.1">
    <property type="nucleotide sequence ID" value="NZ_JBIRYI010000003.1"/>
</dbReference>
<reference evidence="6 7" key="1">
    <citation type="submission" date="2024-10" db="EMBL/GenBank/DDBJ databases">
        <title>The Natural Products Discovery Center: Release of the First 8490 Sequenced Strains for Exploring Actinobacteria Biosynthetic Diversity.</title>
        <authorList>
            <person name="Kalkreuter E."/>
            <person name="Kautsar S.A."/>
            <person name="Yang D."/>
            <person name="Bader C.D."/>
            <person name="Teijaro C.N."/>
            <person name="Fluegel L."/>
            <person name="Davis C.M."/>
            <person name="Simpson J.R."/>
            <person name="Lauterbach L."/>
            <person name="Steele A.D."/>
            <person name="Gui C."/>
            <person name="Meng S."/>
            <person name="Li G."/>
            <person name="Viehrig K."/>
            <person name="Ye F."/>
            <person name="Su P."/>
            <person name="Kiefer A.F."/>
            <person name="Nichols A."/>
            <person name="Cepeda A.J."/>
            <person name="Yan W."/>
            <person name="Fan B."/>
            <person name="Jiang Y."/>
            <person name="Adhikari A."/>
            <person name="Zheng C.-J."/>
            <person name="Schuster L."/>
            <person name="Cowan T.M."/>
            <person name="Smanski M.J."/>
            <person name="Chevrette M.G."/>
            <person name="De Carvalho L.P.S."/>
            <person name="Shen B."/>
        </authorList>
    </citation>
    <scope>NUCLEOTIDE SEQUENCE [LARGE SCALE GENOMIC DNA]</scope>
    <source>
        <strain evidence="6 7">NPDC019481</strain>
    </source>
</reference>